<dbReference type="PRINTS" id="PR00385">
    <property type="entry name" value="P450"/>
</dbReference>
<protein>
    <submittedName>
        <fullName evidence="4">Cytochrome</fullName>
    </submittedName>
</protein>
<keyword evidence="2" id="KW-0408">Iron</keyword>
<reference evidence="4 5" key="1">
    <citation type="submission" date="2017-06" db="EMBL/GenBank/DDBJ databases">
        <title>Complete genome sequence of Nitrospirillum amazonense strain CBAmC, an endophytic nitrogen-fixing and plant growth-promoting bacterium, isolated from sugarcane.</title>
        <authorList>
            <person name="Schwab S."/>
            <person name="dos Santos Teixeira K.R."/>
            <person name="Simoes Araujo J.L."/>
            <person name="Soares Vidal M."/>
            <person name="Borges de Freitas H.R."/>
            <person name="Rivello Crivelaro A.L."/>
            <person name="Bueno de Camargo Nunes A."/>
            <person name="dos Santos C.M."/>
            <person name="Palmeira da Silva Rosa D."/>
            <person name="da Silva Padilha D."/>
            <person name="da Silva E."/>
            <person name="Araujo Terra L."/>
            <person name="Soares Mendes V."/>
            <person name="Farinelli L."/>
            <person name="Magalhaes Cruz L."/>
            <person name="Baldani J.I."/>
        </authorList>
    </citation>
    <scope>NUCLEOTIDE SEQUENCE [LARGE SCALE GENOMIC DNA]</scope>
    <source>
        <strain evidence="4 5">CBAmC</strain>
    </source>
</reference>
<dbReference type="GO" id="GO:0016705">
    <property type="term" value="F:oxidoreductase activity, acting on paired donors, with incorporation or reduction of molecular oxygen"/>
    <property type="evidence" value="ECO:0007669"/>
    <property type="project" value="InterPro"/>
</dbReference>
<sequence>MTATAAGGGERRSMNMSAKPDHVPGDRVLDVNIFDLPGAAENAHLAWKALSGTHPLLWTPHHGGHWIATSGELIEKIYGSPALFSNREVGIPAKKFLVEMLPIQRDGDQHKAFRALIEPALRPAAVQRYGVQARQLAIRIIEDLLPRGKCEFVADFSLVMPLSIFLSIVDLPVDDREELHALARASSRSPTAEQRHAAFQQIIVYLERWIAKRRAEPGDDLLSTIIHSHVDGRPLTHTEVLGMSVLLLFAGLDTVASMMAFVMRYLADHPEHRRWIIENPQQVSFAVEELMRRHGVANNVRTVVQDVELDGVLLRAGDLIVAPNCLHGLDEQQFAHADEVDFSRRPTATGTFGWGPHRCAGANLARMEMRILLEEWLKRIPDFEVDPAKAVVQQTGTVNGVLQLPLRWAA</sequence>
<dbReference type="InterPro" id="IPR036396">
    <property type="entry name" value="Cyt_P450_sf"/>
</dbReference>
<dbReference type="CDD" id="cd11035">
    <property type="entry name" value="P450cam-like"/>
    <property type="match status" value="1"/>
</dbReference>
<dbReference type="GO" id="GO:0020037">
    <property type="term" value="F:heme binding"/>
    <property type="evidence" value="ECO:0007669"/>
    <property type="project" value="InterPro"/>
</dbReference>
<evidence type="ECO:0000313" key="5">
    <source>
        <dbReference type="Proteomes" id="UP000197153"/>
    </source>
</evidence>
<evidence type="ECO:0000256" key="3">
    <source>
        <dbReference type="SAM" id="MobiDB-lite"/>
    </source>
</evidence>
<keyword evidence="5" id="KW-1185">Reference proteome</keyword>
<dbReference type="PROSITE" id="PS00086">
    <property type="entry name" value="CYTOCHROME_P450"/>
    <property type="match status" value="1"/>
</dbReference>
<dbReference type="Gene3D" id="1.10.630.10">
    <property type="entry name" value="Cytochrome P450"/>
    <property type="match status" value="1"/>
</dbReference>
<comment type="similarity">
    <text evidence="1 2">Belongs to the cytochrome P450 family.</text>
</comment>
<dbReference type="PANTHER" id="PTHR46696">
    <property type="entry name" value="P450, PUTATIVE (EUROFUNG)-RELATED"/>
    <property type="match status" value="1"/>
</dbReference>
<dbReference type="Proteomes" id="UP000197153">
    <property type="component" value="Chromosome 2"/>
</dbReference>
<feature type="compositionally biased region" description="Basic and acidic residues" evidence="3">
    <location>
        <begin position="9"/>
        <end position="21"/>
    </location>
</feature>
<dbReference type="InterPro" id="IPR017972">
    <property type="entry name" value="Cyt_P450_CS"/>
</dbReference>
<gene>
    <name evidence="4" type="ORF">Y958_14660</name>
</gene>
<dbReference type="EMBL" id="CP022111">
    <property type="protein sequence ID" value="ASG22205.1"/>
    <property type="molecule type" value="Genomic_DNA"/>
</dbReference>
<accession>A0A248JU25</accession>
<feature type="region of interest" description="Disordered" evidence="3">
    <location>
        <begin position="1"/>
        <end position="21"/>
    </location>
</feature>
<evidence type="ECO:0000313" key="4">
    <source>
        <dbReference type="EMBL" id="ASG22205.1"/>
    </source>
</evidence>
<dbReference type="InterPro" id="IPR002397">
    <property type="entry name" value="Cyt_P450_B"/>
</dbReference>
<dbReference type="GO" id="GO:0005506">
    <property type="term" value="F:iron ion binding"/>
    <property type="evidence" value="ECO:0007669"/>
    <property type="project" value="InterPro"/>
</dbReference>
<evidence type="ECO:0000256" key="2">
    <source>
        <dbReference type="RuleBase" id="RU000461"/>
    </source>
</evidence>
<dbReference type="AlphaFoldDB" id="A0A248JU25"/>
<keyword evidence="2" id="KW-0503">Monooxygenase</keyword>
<keyword evidence="2" id="KW-0349">Heme</keyword>
<dbReference type="SUPFAM" id="SSF48264">
    <property type="entry name" value="Cytochrome P450"/>
    <property type="match status" value="1"/>
</dbReference>
<dbReference type="KEGG" id="nao:Y958_14660"/>
<dbReference type="InterPro" id="IPR001128">
    <property type="entry name" value="Cyt_P450"/>
</dbReference>
<keyword evidence="2" id="KW-0560">Oxidoreductase</keyword>
<keyword evidence="2" id="KW-0479">Metal-binding</keyword>
<proteinExistence type="inferred from homology"/>
<name>A0A248JU25_9PROT</name>
<dbReference type="PRINTS" id="PR00359">
    <property type="entry name" value="BP450"/>
</dbReference>
<dbReference type="Pfam" id="PF00067">
    <property type="entry name" value="p450"/>
    <property type="match status" value="2"/>
</dbReference>
<evidence type="ECO:0000256" key="1">
    <source>
        <dbReference type="ARBA" id="ARBA00010617"/>
    </source>
</evidence>
<dbReference type="PANTHER" id="PTHR46696:SF6">
    <property type="entry name" value="P450, PUTATIVE (EUROFUNG)-RELATED"/>
    <property type="match status" value="1"/>
</dbReference>
<dbReference type="GO" id="GO:0004497">
    <property type="term" value="F:monooxygenase activity"/>
    <property type="evidence" value="ECO:0007669"/>
    <property type="project" value="UniProtKB-KW"/>
</dbReference>
<organism evidence="4 5">
    <name type="scientific">Nitrospirillum viridazoti CBAmc</name>
    <dbReference type="NCBI Taxonomy" id="1441467"/>
    <lineage>
        <taxon>Bacteria</taxon>
        <taxon>Pseudomonadati</taxon>
        <taxon>Pseudomonadota</taxon>
        <taxon>Alphaproteobacteria</taxon>
        <taxon>Rhodospirillales</taxon>
        <taxon>Azospirillaceae</taxon>
        <taxon>Nitrospirillum</taxon>
        <taxon>Nitrospirillum viridazoti</taxon>
    </lineage>
</organism>